<dbReference type="EC" id="3.6.4.13" evidence="3"/>
<name>A0A915CY99_9BILA</name>
<evidence type="ECO:0000256" key="12">
    <source>
        <dbReference type="RuleBase" id="RU000492"/>
    </source>
</evidence>
<organism evidence="15 16">
    <name type="scientific">Ditylenchus dipsaci</name>
    <dbReference type="NCBI Taxonomy" id="166011"/>
    <lineage>
        <taxon>Eukaryota</taxon>
        <taxon>Metazoa</taxon>
        <taxon>Ecdysozoa</taxon>
        <taxon>Nematoda</taxon>
        <taxon>Chromadorea</taxon>
        <taxon>Rhabditida</taxon>
        <taxon>Tylenchina</taxon>
        <taxon>Tylenchomorpha</taxon>
        <taxon>Sphaerularioidea</taxon>
        <taxon>Anguinidae</taxon>
        <taxon>Anguininae</taxon>
        <taxon>Ditylenchus</taxon>
    </lineage>
</organism>
<dbReference type="GO" id="GO:0016787">
    <property type="term" value="F:hydrolase activity"/>
    <property type="evidence" value="ECO:0007669"/>
    <property type="project" value="UniProtKB-KW"/>
</dbReference>
<dbReference type="InterPro" id="IPR011545">
    <property type="entry name" value="DEAD/DEAH_box_helicase_dom"/>
</dbReference>
<protein>
    <recommendedName>
        <fullName evidence="3">RNA helicase</fullName>
        <ecNumber evidence="3">3.6.4.13</ecNumber>
    </recommendedName>
</protein>
<evidence type="ECO:0000256" key="4">
    <source>
        <dbReference type="ARBA" id="ARBA00022517"/>
    </source>
</evidence>
<evidence type="ECO:0000259" key="14">
    <source>
        <dbReference type="PROSITE" id="PS51194"/>
    </source>
</evidence>
<keyword evidence="4" id="KW-0690">Ribosome biogenesis</keyword>
<dbReference type="SUPFAM" id="SSF52540">
    <property type="entry name" value="P-loop containing nucleoside triphosphate hydrolases"/>
    <property type="match status" value="1"/>
</dbReference>
<dbReference type="Pfam" id="PF00271">
    <property type="entry name" value="Helicase_C"/>
    <property type="match status" value="1"/>
</dbReference>
<keyword evidence="7 12" id="KW-0378">Hydrolase</keyword>
<keyword evidence="15" id="KW-1185">Reference proteome</keyword>
<reference evidence="16" key="1">
    <citation type="submission" date="2022-11" db="UniProtKB">
        <authorList>
            <consortium name="WormBaseParasite"/>
        </authorList>
    </citation>
    <scope>IDENTIFICATION</scope>
</reference>
<dbReference type="WBParaSite" id="jg13571">
    <property type="protein sequence ID" value="jg13571"/>
    <property type="gene ID" value="jg13571"/>
</dbReference>
<sequence>MMDKNIYQPTLIQKSAIPVIIAKKEYDLMGPFLLPIIDELCKLKFKRALPSIGPFALIVAPTRELAQQLGDAAKAYTRDLSLNVVTTYGETSVHDAIREIRRGSDILVATPGRLKQFINEKILNVSTVRWLILDEADKLLQDQFSKDIALLKETLAELNPNHRTFMFSATFDRNIQYLAERLLNPNFFYVSVGSENIISETVQQNFVEAKGFKKVEILHTVLMAYSRGSDTDSRGLEWDRLSLRGIKTMCTNGDRTQQQRQEAIDLFEKGEVDVLVSTNVTARGLNILGVTHISQVSFITKINSDLSVISSITAATK</sequence>
<dbReference type="InterPro" id="IPR000629">
    <property type="entry name" value="RNA-helicase_DEAD-box_CS"/>
</dbReference>
<evidence type="ECO:0000313" key="15">
    <source>
        <dbReference type="Proteomes" id="UP000887574"/>
    </source>
</evidence>
<dbReference type="InterPro" id="IPR044742">
    <property type="entry name" value="DEAD/DEAH_RhlB"/>
</dbReference>
<dbReference type="SMART" id="SM00487">
    <property type="entry name" value="DEXDc"/>
    <property type="match status" value="1"/>
</dbReference>
<dbReference type="GO" id="GO:0003676">
    <property type="term" value="F:nucleic acid binding"/>
    <property type="evidence" value="ECO:0007669"/>
    <property type="project" value="InterPro"/>
</dbReference>
<comment type="similarity">
    <text evidence="2">Belongs to the DEAD box helicase family. DDX5/DBP2 subfamily.</text>
</comment>
<dbReference type="Gene3D" id="3.40.50.300">
    <property type="entry name" value="P-loop containing nucleotide triphosphate hydrolases"/>
    <property type="match status" value="2"/>
</dbReference>
<keyword evidence="10" id="KW-0539">Nucleus</keyword>
<proteinExistence type="inferred from homology"/>
<evidence type="ECO:0000256" key="10">
    <source>
        <dbReference type="ARBA" id="ARBA00023242"/>
    </source>
</evidence>
<dbReference type="PANTHER" id="PTHR47958">
    <property type="entry name" value="ATP-DEPENDENT RNA HELICASE DBP3"/>
    <property type="match status" value="1"/>
</dbReference>
<comment type="subcellular location">
    <subcellularLocation>
        <location evidence="1">Nucleus</location>
        <location evidence="1">Nucleolus</location>
    </subcellularLocation>
</comment>
<dbReference type="GO" id="GO:0003724">
    <property type="term" value="F:RNA helicase activity"/>
    <property type="evidence" value="ECO:0007669"/>
    <property type="project" value="UniProtKB-EC"/>
</dbReference>
<evidence type="ECO:0000259" key="13">
    <source>
        <dbReference type="PROSITE" id="PS51192"/>
    </source>
</evidence>
<feature type="domain" description="Helicase ATP-binding" evidence="13">
    <location>
        <begin position="32"/>
        <end position="189"/>
    </location>
</feature>
<comment type="function">
    <text evidence="11">ATP-dependent RNA helicase required for 60S ribosomal subunit synthesis. Involved in efficient pre-rRNA processing, predominantly at site A3, which is necessary for the normal formation of 25S and 5.8S rRNAs.</text>
</comment>
<feature type="domain" description="Helicase C-terminal" evidence="14">
    <location>
        <begin position="201"/>
        <end position="317"/>
    </location>
</feature>
<evidence type="ECO:0000256" key="3">
    <source>
        <dbReference type="ARBA" id="ARBA00012552"/>
    </source>
</evidence>
<dbReference type="GO" id="GO:0043186">
    <property type="term" value="C:P granule"/>
    <property type="evidence" value="ECO:0007669"/>
    <property type="project" value="UniProtKB-ARBA"/>
</dbReference>
<keyword evidence="8 12" id="KW-0347">Helicase</keyword>
<evidence type="ECO:0000256" key="9">
    <source>
        <dbReference type="ARBA" id="ARBA00022840"/>
    </source>
</evidence>
<evidence type="ECO:0000256" key="2">
    <source>
        <dbReference type="ARBA" id="ARBA00009334"/>
    </source>
</evidence>
<evidence type="ECO:0000256" key="8">
    <source>
        <dbReference type="ARBA" id="ARBA00022806"/>
    </source>
</evidence>
<accession>A0A915CY99</accession>
<dbReference type="InterPro" id="IPR027417">
    <property type="entry name" value="P-loop_NTPase"/>
</dbReference>
<dbReference type="PROSITE" id="PS51192">
    <property type="entry name" value="HELICASE_ATP_BIND_1"/>
    <property type="match status" value="1"/>
</dbReference>
<keyword evidence="9 12" id="KW-0067">ATP-binding</keyword>
<dbReference type="InterPro" id="IPR001650">
    <property type="entry name" value="Helicase_C-like"/>
</dbReference>
<evidence type="ECO:0000256" key="5">
    <source>
        <dbReference type="ARBA" id="ARBA00022552"/>
    </source>
</evidence>
<evidence type="ECO:0000256" key="7">
    <source>
        <dbReference type="ARBA" id="ARBA00022801"/>
    </source>
</evidence>
<dbReference type="AlphaFoldDB" id="A0A915CY99"/>
<dbReference type="InterPro" id="IPR014001">
    <property type="entry name" value="Helicase_ATP-bd"/>
</dbReference>
<evidence type="ECO:0000313" key="16">
    <source>
        <dbReference type="WBParaSite" id="jg13571"/>
    </source>
</evidence>
<keyword evidence="6 12" id="KW-0547">Nucleotide-binding</keyword>
<evidence type="ECO:0000256" key="1">
    <source>
        <dbReference type="ARBA" id="ARBA00004604"/>
    </source>
</evidence>
<keyword evidence="5" id="KW-0698">rRNA processing</keyword>
<evidence type="ECO:0000256" key="11">
    <source>
        <dbReference type="ARBA" id="ARBA00037449"/>
    </source>
</evidence>
<evidence type="ECO:0000256" key="6">
    <source>
        <dbReference type="ARBA" id="ARBA00022741"/>
    </source>
</evidence>
<dbReference type="CDD" id="cd00268">
    <property type="entry name" value="DEADc"/>
    <property type="match status" value="1"/>
</dbReference>
<dbReference type="PROSITE" id="PS00039">
    <property type="entry name" value="DEAD_ATP_HELICASE"/>
    <property type="match status" value="1"/>
</dbReference>
<dbReference type="Pfam" id="PF00270">
    <property type="entry name" value="DEAD"/>
    <property type="match status" value="1"/>
</dbReference>
<dbReference type="Proteomes" id="UP000887574">
    <property type="component" value="Unplaced"/>
</dbReference>
<dbReference type="PROSITE" id="PS51194">
    <property type="entry name" value="HELICASE_CTER"/>
    <property type="match status" value="1"/>
</dbReference>
<dbReference type="GO" id="GO:0005524">
    <property type="term" value="F:ATP binding"/>
    <property type="evidence" value="ECO:0007669"/>
    <property type="project" value="UniProtKB-KW"/>
</dbReference>